<dbReference type="EMBL" id="CAVNYO010000421">
    <property type="protein sequence ID" value="CAK5277915.1"/>
    <property type="molecule type" value="Genomic_DNA"/>
</dbReference>
<reference evidence="1" key="1">
    <citation type="submission" date="2023-11" db="EMBL/GenBank/DDBJ databases">
        <authorList>
            <person name="De Vega J J."/>
            <person name="De Vega J J."/>
        </authorList>
    </citation>
    <scope>NUCLEOTIDE SEQUENCE</scope>
</reference>
<keyword evidence="2" id="KW-1185">Reference proteome</keyword>
<accession>A0AAD2K450</accession>
<protein>
    <submittedName>
        <fullName evidence="1">Uncharacterized protein</fullName>
    </submittedName>
</protein>
<organism evidence="1 2">
    <name type="scientific">Mycena citricolor</name>
    <dbReference type="NCBI Taxonomy" id="2018698"/>
    <lineage>
        <taxon>Eukaryota</taxon>
        <taxon>Fungi</taxon>
        <taxon>Dikarya</taxon>
        <taxon>Basidiomycota</taxon>
        <taxon>Agaricomycotina</taxon>
        <taxon>Agaricomycetes</taxon>
        <taxon>Agaricomycetidae</taxon>
        <taxon>Agaricales</taxon>
        <taxon>Marasmiineae</taxon>
        <taxon>Mycenaceae</taxon>
        <taxon>Mycena</taxon>
    </lineage>
</organism>
<name>A0AAD2K450_9AGAR</name>
<gene>
    <name evidence="1" type="ORF">MYCIT1_LOCUS27085</name>
</gene>
<proteinExistence type="predicted"/>
<evidence type="ECO:0000313" key="1">
    <source>
        <dbReference type="EMBL" id="CAK5277915.1"/>
    </source>
</evidence>
<dbReference type="AlphaFoldDB" id="A0AAD2K450"/>
<evidence type="ECO:0000313" key="2">
    <source>
        <dbReference type="Proteomes" id="UP001295794"/>
    </source>
</evidence>
<comment type="caution">
    <text evidence="1">The sequence shown here is derived from an EMBL/GenBank/DDBJ whole genome shotgun (WGS) entry which is preliminary data.</text>
</comment>
<dbReference type="Proteomes" id="UP001295794">
    <property type="component" value="Unassembled WGS sequence"/>
</dbReference>
<sequence>MSSFTELEESSVVWRSRVLISAAVVFFDDFLLTLPREVLLFSKCSNLSCPCAVRRPRGRRWVPCPARTLSVTGPRGTRRGCIRLMEMRAWARILERRSYDRG</sequence>